<dbReference type="InterPro" id="IPR024072">
    <property type="entry name" value="DHFR-like_dom_sf"/>
</dbReference>
<evidence type="ECO:0000313" key="2">
    <source>
        <dbReference type="Proteomes" id="UP000036166"/>
    </source>
</evidence>
<gene>
    <name evidence="1" type="ORF">ACM15_18330</name>
</gene>
<accession>A0A0J6CGA1</accession>
<dbReference type="RefSeq" id="WP_005636900.1">
    <property type="nucleotide sequence ID" value="NZ_LFJV01000067.1"/>
</dbReference>
<sequence length="164" mass="18853">MRVSVLGFVRASVRNKHGFHAFLTRGMAKIQVIMALTLDGFLPHEDEMLMRWVRENKRYGFPRWQRQATFHIYPHYGLMDLLNVKEKHDKDCIYLAGVGDGGSAEYADGLFRYNLVDETVLFLLPLSYGGGIPLTGEFRSARWKLLGCKTFSNGICRLMYKRNG</sequence>
<dbReference type="Proteomes" id="UP000036166">
    <property type="component" value="Unassembled WGS sequence"/>
</dbReference>
<reference evidence="1 2" key="1">
    <citation type="submission" date="2015-06" db="EMBL/GenBank/DDBJ databases">
        <title>Draft Genome Sequence of Parabacteroides goldsteinii with Putative Novel Metallo-Beta-Lactamases Isolated from a Blood Culture from a Human Patient.</title>
        <authorList>
            <person name="Krogh T.J."/>
            <person name="Agergaard C.N."/>
            <person name="Moller-Jensen J."/>
            <person name="Justesen U.S."/>
        </authorList>
    </citation>
    <scope>NUCLEOTIDE SEQUENCE [LARGE SCALE GENOMIC DNA]</scope>
    <source>
        <strain evidence="1 2">910340</strain>
    </source>
</reference>
<dbReference type="AlphaFoldDB" id="A0A0J6CGA1"/>
<dbReference type="EMBL" id="LFJV01000067">
    <property type="protein sequence ID" value="KMM32235.1"/>
    <property type="molecule type" value="Genomic_DNA"/>
</dbReference>
<proteinExistence type="predicted"/>
<evidence type="ECO:0000313" key="1">
    <source>
        <dbReference type="EMBL" id="KMM32235.1"/>
    </source>
</evidence>
<dbReference type="PATRIC" id="fig|328812.4.peg.4721"/>
<dbReference type="Gene3D" id="3.40.430.10">
    <property type="entry name" value="Dihydrofolate Reductase, subunit A"/>
    <property type="match status" value="1"/>
</dbReference>
<organism evidence="1 2">
    <name type="scientific">Parabacteroides goldsteinii</name>
    <dbReference type="NCBI Taxonomy" id="328812"/>
    <lineage>
        <taxon>Bacteria</taxon>
        <taxon>Pseudomonadati</taxon>
        <taxon>Bacteroidota</taxon>
        <taxon>Bacteroidia</taxon>
        <taxon>Bacteroidales</taxon>
        <taxon>Tannerellaceae</taxon>
        <taxon>Parabacteroides</taxon>
    </lineage>
</organism>
<evidence type="ECO:0008006" key="3">
    <source>
        <dbReference type="Google" id="ProtNLM"/>
    </source>
</evidence>
<protein>
    <recommendedName>
        <fullName evidence="3">Bacterial bifunctional deaminase-reductase C-terminal domain-containing protein</fullName>
    </recommendedName>
</protein>
<name>A0A0J6CGA1_9BACT</name>
<dbReference type="GeneID" id="31798191"/>
<dbReference type="SUPFAM" id="SSF53597">
    <property type="entry name" value="Dihydrofolate reductase-like"/>
    <property type="match status" value="1"/>
</dbReference>
<comment type="caution">
    <text evidence="1">The sequence shown here is derived from an EMBL/GenBank/DDBJ whole genome shotgun (WGS) entry which is preliminary data.</text>
</comment>